<dbReference type="Gene3D" id="2.70.70.10">
    <property type="entry name" value="Glucose Permease (Domain IIA)"/>
    <property type="match status" value="1"/>
</dbReference>
<name>A0A2T0BEJ1_9CLOT</name>
<feature type="domain" description="Peptidoglycan hydrolase PcsB coiled-coil" evidence="5">
    <location>
        <begin position="116"/>
        <end position="187"/>
    </location>
</feature>
<protein>
    <submittedName>
        <fullName evidence="6">Murein DD-endopeptidase MepM</fullName>
        <ecNumber evidence="6">3.4.24.-</ecNumber>
    </submittedName>
</protein>
<accession>A0A2T0BEJ1</accession>
<dbReference type="CDD" id="cd12797">
    <property type="entry name" value="M23_peptidase"/>
    <property type="match status" value="1"/>
</dbReference>
<feature type="chain" id="PRO_5015753592" evidence="3">
    <location>
        <begin position="26"/>
        <end position="424"/>
    </location>
</feature>
<evidence type="ECO:0000256" key="1">
    <source>
        <dbReference type="ARBA" id="ARBA00022729"/>
    </source>
</evidence>
<keyword evidence="1 3" id="KW-0732">Signal</keyword>
<sequence length="424" mass="46773">MNKKIKFGAFLVVLSLTLSPLKAFATDLEDQINSNNQQKNELEKRKEEVNNLGDSANKDLQGILEQVESKNIELTASNEKVQAFQTEIDALQGQIDGLQGSTDKAQNDIDSKQELIEKKEQESIERQTMLGNRLRSYYKNDMNSQALYVVLESESITDLISNMINVSKLLNLDEDLINEIKDIQAILDEEKLLSQKEMDKLNKEKEQIKSKQQEQVDAQKGFIDEKNKYEAEMQELATLEKSKEDAVNSLSQQEKEIQDKIGDINSYNQDLQDQINKVFENINNNSNNGNTNQDIANGEGFLTPAGGSISSPYGARVHPITGVSGFHTGVDFAASNNSAILASKSGTVAFAGVQSGYGNVVILDHGNGIQTLYAHCSSILISNGQTVSRGETIAKVGSTGNSTGPHLHFEVRVNGKHTNPMNYL</sequence>
<feature type="signal peptide" evidence="3">
    <location>
        <begin position="1"/>
        <end position="25"/>
    </location>
</feature>
<feature type="coiled-coil region" evidence="2">
    <location>
        <begin position="191"/>
        <end position="288"/>
    </location>
</feature>
<evidence type="ECO:0000313" key="7">
    <source>
        <dbReference type="Proteomes" id="UP000239471"/>
    </source>
</evidence>
<feature type="domain" description="M23ase beta-sheet core" evidence="4">
    <location>
        <begin position="326"/>
        <end position="420"/>
    </location>
</feature>
<dbReference type="Proteomes" id="UP000239471">
    <property type="component" value="Unassembled WGS sequence"/>
</dbReference>
<keyword evidence="7" id="KW-1185">Reference proteome</keyword>
<dbReference type="PANTHER" id="PTHR21666">
    <property type="entry name" value="PEPTIDASE-RELATED"/>
    <property type="match status" value="1"/>
</dbReference>
<dbReference type="FunFam" id="2.70.70.10:FF:000006">
    <property type="entry name" value="M23 family peptidase"/>
    <property type="match status" value="1"/>
</dbReference>
<dbReference type="RefSeq" id="WP_207655352.1">
    <property type="nucleotide sequence ID" value="NZ_PVXQ01000017.1"/>
</dbReference>
<dbReference type="Pfam" id="PF01551">
    <property type="entry name" value="Peptidase_M23"/>
    <property type="match status" value="1"/>
</dbReference>
<proteinExistence type="predicted"/>
<dbReference type="Pfam" id="PF24568">
    <property type="entry name" value="CC_PcsB"/>
    <property type="match status" value="1"/>
</dbReference>
<dbReference type="AlphaFoldDB" id="A0A2T0BEJ1"/>
<dbReference type="PANTHER" id="PTHR21666:SF270">
    <property type="entry name" value="MUREIN HYDROLASE ACTIVATOR ENVC"/>
    <property type="match status" value="1"/>
</dbReference>
<dbReference type="InterPro" id="IPR011055">
    <property type="entry name" value="Dup_hybrid_motif"/>
</dbReference>
<dbReference type="EMBL" id="PVXQ01000017">
    <property type="protein sequence ID" value="PRR82316.1"/>
    <property type="molecule type" value="Genomic_DNA"/>
</dbReference>
<evidence type="ECO:0000259" key="5">
    <source>
        <dbReference type="Pfam" id="PF24568"/>
    </source>
</evidence>
<keyword evidence="2" id="KW-0175">Coiled coil</keyword>
<reference evidence="6 7" key="1">
    <citation type="submission" date="2018-03" db="EMBL/GenBank/DDBJ databases">
        <title>Genome sequence of Clostridium vincentii DSM 10228.</title>
        <authorList>
            <person name="Poehlein A."/>
            <person name="Daniel R."/>
        </authorList>
    </citation>
    <scope>NUCLEOTIDE SEQUENCE [LARGE SCALE GENOMIC DNA]</scope>
    <source>
        <strain evidence="6 7">DSM 10228</strain>
    </source>
</reference>
<evidence type="ECO:0000259" key="4">
    <source>
        <dbReference type="Pfam" id="PF01551"/>
    </source>
</evidence>
<evidence type="ECO:0000256" key="3">
    <source>
        <dbReference type="SAM" id="SignalP"/>
    </source>
</evidence>
<dbReference type="InterPro" id="IPR050570">
    <property type="entry name" value="Cell_wall_metabolism_enzyme"/>
</dbReference>
<evidence type="ECO:0000256" key="2">
    <source>
        <dbReference type="SAM" id="Coils"/>
    </source>
</evidence>
<dbReference type="Gene3D" id="6.10.250.3150">
    <property type="match status" value="1"/>
</dbReference>
<dbReference type="GO" id="GO:0004222">
    <property type="term" value="F:metalloendopeptidase activity"/>
    <property type="evidence" value="ECO:0007669"/>
    <property type="project" value="TreeGrafter"/>
</dbReference>
<organism evidence="6 7">
    <name type="scientific">Clostridium vincentii</name>
    <dbReference type="NCBI Taxonomy" id="52704"/>
    <lineage>
        <taxon>Bacteria</taxon>
        <taxon>Bacillati</taxon>
        <taxon>Bacillota</taxon>
        <taxon>Clostridia</taxon>
        <taxon>Eubacteriales</taxon>
        <taxon>Clostridiaceae</taxon>
        <taxon>Clostridium</taxon>
    </lineage>
</organism>
<dbReference type="SUPFAM" id="SSF51261">
    <property type="entry name" value="Duplicated hybrid motif"/>
    <property type="match status" value="1"/>
</dbReference>
<dbReference type="InterPro" id="IPR057309">
    <property type="entry name" value="PcsB_CC"/>
</dbReference>
<gene>
    <name evidence="6" type="primary">mepM_1</name>
    <name evidence="6" type="ORF">CLVI_18220</name>
</gene>
<dbReference type="EC" id="3.4.24.-" evidence="6"/>
<dbReference type="InterPro" id="IPR016047">
    <property type="entry name" value="M23ase_b-sheet_dom"/>
</dbReference>
<keyword evidence="6" id="KW-0378">Hydrolase</keyword>
<feature type="coiled-coil region" evidence="2">
    <location>
        <begin position="25"/>
        <end position="122"/>
    </location>
</feature>
<comment type="caution">
    <text evidence="6">The sequence shown here is derived from an EMBL/GenBank/DDBJ whole genome shotgun (WGS) entry which is preliminary data.</text>
</comment>
<evidence type="ECO:0000313" key="6">
    <source>
        <dbReference type="EMBL" id="PRR82316.1"/>
    </source>
</evidence>